<dbReference type="GO" id="GO:0051301">
    <property type="term" value="P:cell division"/>
    <property type="evidence" value="ECO:0007669"/>
    <property type="project" value="InterPro"/>
</dbReference>
<dbReference type="Proteomes" id="UP000019598">
    <property type="component" value="Unassembled WGS sequence"/>
</dbReference>
<evidence type="ECO:0000256" key="6">
    <source>
        <dbReference type="SAM" id="Phobius"/>
    </source>
</evidence>
<dbReference type="GO" id="GO:0008360">
    <property type="term" value="P:regulation of cell shape"/>
    <property type="evidence" value="ECO:0007669"/>
    <property type="project" value="UniProtKB-KW"/>
</dbReference>
<dbReference type="PANTHER" id="PTHR30474">
    <property type="entry name" value="CELL CYCLE PROTEIN"/>
    <property type="match status" value="1"/>
</dbReference>
<dbReference type="GO" id="GO:0015648">
    <property type="term" value="F:lipid-linked peptidoglycan transporter activity"/>
    <property type="evidence" value="ECO:0007669"/>
    <property type="project" value="TreeGrafter"/>
</dbReference>
<evidence type="ECO:0000256" key="4">
    <source>
        <dbReference type="ARBA" id="ARBA00022989"/>
    </source>
</evidence>
<evidence type="ECO:0000256" key="3">
    <source>
        <dbReference type="ARBA" id="ARBA00022960"/>
    </source>
</evidence>
<dbReference type="Pfam" id="PF01098">
    <property type="entry name" value="FTSW_RODA_SPOVE"/>
    <property type="match status" value="1"/>
</dbReference>
<gene>
    <name evidence="7" type="ORF">C812_02317</name>
</gene>
<dbReference type="AlphaFoldDB" id="R9LKI6"/>
<protein>
    <recommendedName>
        <fullName evidence="9">Cell division protein FtsW</fullName>
    </recommendedName>
</protein>
<comment type="subcellular location">
    <subcellularLocation>
        <location evidence="1">Membrane</location>
        <topology evidence="1">Multi-pass membrane protein</topology>
    </subcellularLocation>
</comment>
<feature type="transmembrane region" description="Helical" evidence="6">
    <location>
        <begin position="84"/>
        <end position="107"/>
    </location>
</feature>
<dbReference type="InterPro" id="IPR001182">
    <property type="entry name" value="FtsW/RodA"/>
</dbReference>
<dbReference type="EMBL" id="ASSZ01000020">
    <property type="protein sequence ID" value="EOS56252.1"/>
    <property type="molecule type" value="Genomic_DNA"/>
</dbReference>
<dbReference type="HOGENOM" id="CLU_029243_2_2_9"/>
<feature type="transmembrane region" description="Helical" evidence="6">
    <location>
        <begin position="165"/>
        <end position="181"/>
    </location>
</feature>
<accession>R9LKI6</accession>
<feature type="transmembrane region" description="Helical" evidence="6">
    <location>
        <begin position="275"/>
        <end position="294"/>
    </location>
</feature>
<dbReference type="RefSeq" id="WP_016312792.1">
    <property type="nucleotide sequence ID" value="NZ_KE159653.1"/>
</dbReference>
<feature type="transmembrane region" description="Helical" evidence="6">
    <location>
        <begin position="143"/>
        <end position="160"/>
    </location>
</feature>
<evidence type="ECO:0008006" key="9">
    <source>
        <dbReference type="Google" id="ProtNLM"/>
    </source>
</evidence>
<name>R9LKI6_9BACL</name>
<keyword evidence="3" id="KW-0133">Cell shape</keyword>
<feature type="transmembrane region" description="Helical" evidence="6">
    <location>
        <begin position="58"/>
        <end position="78"/>
    </location>
</feature>
<evidence type="ECO:0000313" key="7">
    <source>
        <dbReference type="EMBL" id="EOS56252.1"/>
    </source>
</evidence>
<feature type="transmembrane region" description="Helical" evidence="6">
    <location>
        <begin position="314"/>
        <end position="334"/>
    </location>
</feature>
<evidence type="ECO:0000313" key="8">
    <source>
        <dbReference type="Proteomes" id="UP000019598"/>
    </source>
</evidence>
<keyword evidence="5 6" id="KW-0472">Membrane</keyword>
<keyword evidence="4 6" id="KW-1133">Transmembrane helix</keyword>
<proteinExistence type="predicted"/>
<feature type="transmembrane region" description="Helical" evidence="6">
    <location>
        <begin position="28"/>
        <end position="46"/>
    </location>
</feature>
<evidence type="ECO:0000256" key="2">
    <source>
        <dbReference type="ARBA" id="ARBA00022692"/>
    </source>
</evidence>
<organism evidence="7 8">
    <name type="scientific">Paenibacillus barengoltzii G22</name>
    <dbReference type="NCBI Taxonomy" id="1235795"/>
    <lineage>
        <taxon>Bacteria</taxon>
        <taxon>Bacillati</taxon>
        <taxon>Bacillota</taxon>
        <taxon>Bacilli</taxon>
        <taxon>Bacillales</taxon>
        <taxon>Paenibacillaceae</taxon>
        <taxon>Paenibacillus</taxon>
    </lineage>
</organism>
<reference evidence="7 8" key="1">
    <citation type="submission" date="2013-04" db="EMBL/GenBank/DDBJ databases">
        <title>The Genome Sequence of Paenibacillus barengoltzii G22.</title>
        <authorList>
            <consortium name="The Broad Institute Genomics Platform"/>
            <consortium name="The Broad Institute Genome Sequencing Center for Infectious Disease"/>
            <person name="Earl A."/>
            <person name="Xavier R."/>
            <person name="Elson C."/>
            <person name="Duck W."/>
            <person name="Walker B."/>
            <person name="Young S."/>
            <person name="Zeng Q."/>
            <person name="Gargeya S."/>
            <person name="Fitzgerald M."/>
            <person name="Haas B."/>
            <person name="Abouelleil A."/>
            <person name="Allen A.W."/>
            <person name="Alvarado L."/>
            <person name="Arachchi H.M."/>
            <person name="Berlin A.M."/>
            <person name="Chapman S.B."/>
            <person name="Gainer-Dewar J."/>
            <person name="Goldberg J."/>
            <person name="Griggs A."/>
            <person name="Gujja S."/>
            <person name="Hansen M."/>
            <person name="Howarth C."/>
            <person name="Imamovic A."/>
            <person name="Ireland A."/>
            <person name="Larimer J."/>
            <person name="McCowan C."/>
            <person name="Murphy C."/>
            <person name="Pearson M."/>
            <person name="Poon T.W."/>
            <person name="Priest M."/>
            <person name="Roberts A."/>
            <person name="Saif S."/>
            <person name="Shea T."/>
            <person name="Sisk P."/>
            <person name="Sykes S."/>
            <person name="Wortman J."/>
            <person name="Nusbaum C."/>
            <person name="Birren B."/>
        </authorList>
    </citation>
    <scope>NUCLEOTIDE SEQUENCE [LARGE SCALE GENOMIC DNA]</scope>
    <source>
        <strain evidence="7 8">G22</strain>
    </source>
</reference>
<dbReference type="STRING" id="1235795.C812_02317"/>
<evidence type="ECO:0000256" key="1">
    <source>
        <dbReference type="ARBA" id="ARBA00004141"/>
    </source>
</evidence>
<comment type="caution">
    <text evidence="7">The sequence shown here is derived from an EMBL/GenBank/DDBJ whole genome shotgun (WGS) entry which is preliminary data.</text>
</comment>
<sequence length="349" mass="38843">MLGFLGLMLTLALLAMYAVQLGYQDGLFVRQAIYMASGLVVMFFISRVHHQRLYRYSWMIFGLSTALILAAQFWGSQINGARSYIFGGISVTALCPYLFIVAAAGLLSRAEENEGYGKSLGKLLLLGVLPVLLFAYIPSSVSLLLYAATFAFLLTISRYARPWAAAYLAFVAAAFLLPLLLSERVQDRLLGFLLRQRDPNGAGYLYRQIDEAVRSAGWNGHGFGSPMKTLPYIHSDHIFTYLIYSMGWTFGIIITLLILFFILQLTRMFKSVKDPYGKMLISGIGALLVIQFLWSMGMSLGFLPLSAVPFPFLSYGMDQMLVQLAAIGLIYSVYRRKDMISLKGGIPNN</sequence>
<feature type="transmembrane region" description="Helical" evidence="6">
    <location>
        <begin position="119"/>
        <end position="137"/>
    </location>
</feature>
<dbReference type="PATRIC" id="fig|1235795.3.peg.2284"/>
<dbReference type="PANTHER" id="PTHR30474:SF1">
    <property type="entry name" value="PEPTIDOGLYCAN GLYCOSYLTRANSFERASE MRDB"/>
    <property type="match status" value="1"/>
</dbReference>
<dbReference type="GO" id="GO:0005886">
    <property type="term" value="C:plasma membrane"/>
    <property type="evidence" value="ECO:0007669"/>
    <property type="project" value="TreeGrafter"/>
</dbReference>
<dbReference type="GeneID" id="43345318"/>
<evidence type="ECO:0000256" key="5">
    <source>
        <dbReference type="ARBA" id="ARBA00023136"/>
    </source>
</evidence>
<feature type="transmembrane region" description="Helical" evidence="6">
    <location>
        <begin position="238"/>
        <end position="263"/>
    </location>
</feature>
<dbReference type="GO" id="GO:0032153">
    <property type="term" value="C:cell division site"/>
    <property type="evidence" value="ECO:0007669"/>
    <property type="project" value="TreeGrafter"/>
</dbReference>
<keyword evidence="2 6" id="KW-0812">Transmembrane</keyword>